<protein>
    <submittedName>
        <fullName evidence="2">Uncharacterized protein</fullName>
    </submittedName>
</protein>
<dbReference type="Proteomes" id="UP000006882">
    <property type="component" value="Chromosome G6"/>
</dbReference>
<feature type="region of interest" description="Disordered" evidence="1">
    <location>
        <begin position="24"/>
        <end position="96"/>
    </location>
</feature>
<feature type="compositionally biased region" description="Pro residues" evidence="1">
    <location>
        <begin position="113"/>
        <end position="122"/>
    </location>
</feature>
<feature type="compositionally biased region" description="Pro residues" evidence="1">
    <location>
        <begin position="32"/>
        <end position="48"/>
    </location>
</feature>
<dbReference type="EMBL" id="CM007656">
    <property type="protein sequence ID" value="ONI01865.1"/>
    <property type="molecule type" value="Genomic_DNA"/>
</dbReference>
<feature type="region of interest" description="Disordered" evidence="1">
    <location>
        <begin position="103"/>
        <end position="122"/>
    </location>
</feature>
<dbReference type="AlphaFoldDB" id="A0A251NU36"/>
<evidence type="ECO:0000313" key="3">
    <source>
        <dbReference type="Proteomes" id="UP000006882"/>
    </source>
</evidence>
<evidence type="ECO:0000313" key="2">
    <source>
        <dbReference type="EMBL" id="ONI01865.1"/>
    </source>
</evidence>
<keyword evidence="3" id="KW-1185">Reference proteome</keyword>
<dbReference type="STRING" id="3760.A0A251NU36"/>
<proteinExistence type="predicted"/>
<accession>A0A251NU36</accession>
<organism evidence="2 3">
    <name type="scientific">Prunus persica</name>
    <name type="common">Peach</name>
    <name type="synonym">Amygdalus persica</name>
    <dbReference type="NCBI Taxonomy" id="3760"/>
    <lineage>
        <taxon>Eukaryota</taxon>
        <taxon>Viridiplantae</taxon>
        <taxon>Streptophyta</taxon>
        <taxon>Embryophyta</taxon>
        <taxon>Tracheophyta</taxon>
        <taxon>Spermatophyta</taxon>
        <taxon>Magnoliopsida</taxon>
        <taxon>eudicotyledons</taxon>
        <taxon>Gunneridae</taxon>
        <taxon>Pentapetalae</taxon>
        <taxon>rosids</taxon>
        <taxon>fabids</taxon>
        <taxon>Rosales</taxon>
        <taxon>Rosaceae</taxon>
        <taxon>Amygdaloideae</taxon>
        <taxon>Amygdaleae</taxon>
        <taxon>Prunus</taxon>
    </lineage>
</organism>
<sequence length="122" mass="13325">MNPKPQLNNHPDRKGPTSVVVWSIYSLRQNNHPPPSSPPHQPPTPPPKITVTVNFSPSKRILLSSHLTSSSSKPSKLPKLSPHTHNPIPTAPNPSLHQKFFQKLLEPSSDIPKPSPSSNPPA</sequence>
<evidence type="ECO:0000256" key="1">
    <source>
        <dbReference type="SAM" id="MobiDB-lite"/>
    </source>
</evidence>
<reference evidence="2 3" key="1">
    <citation type="journal article" date="2013" name="Nat. Genet.">
        <title>The high-quality draft genome of peach (Prunus persica) identifies unique patterns of genetic diversity, domestication and genome evolution.</title>
        <authorList>
            <consortium name="International Peach Genome Initiative"/>
            <person name="Verde I."/>
            <person name="Abbott A.G."/>
            <person name="Scalabrin S."/>
            <person name="Jung S."/>
            <person name="Shu S."/>
            <person name="Marroni F."/>
            <person name="Zhebentyayeva T."/>
            <person name="Dettori M.T."/>
            <person name="Grimwood J."/>
            <person name="Cattonaro F."/>
            <person name="Zuccolo A."/>
            <person name="Rossini L."/>
            <person name="Jenkins J."/>
            <person name="Vendramin E."/>
            <person name="Meisel L.A."/>
            <person name="Decroocq V."/>
            <person name="Sosinski B."/>
            <person name="Prochnik S."/>
            <person name="Mitros T."/>
            <person name="Policriti A."/>
            <person name="Cipriani G."/>
            <person name="Dondini L."/>
            <person name="Ficklin S."/>
            <person name="Goodstein D.M."/>
            <person name="Xuan P."/>
            <person name="Del Fabbro C."/>
            <person name="Aramini V."/>
            <person name="Copetti D."/>
            <person name="Gonzalez S."/>
            <person name="Horner D.S."/>
            <person name="Falchi R."/>
            <person name="Lucas S."/>
            <person name="Mica E."/>
            <person name="Maldonado J."/>
            <person name="Lazzari B."/>
            <person name="Bielenberg D."/>
            <person name="Pirona R."/>
            <person name="Miculan M."/>
            <person name="Barakat A."/>
            <person name="Testolin R."/>
            <person name="Stella A."/>
            <person name="Tartarini S."/>
            <person name="Tonutti P."/>
            <person name="Arus P."/>
            <person name="Orellana A."/>
            <person name="Wells C."/>
            <person name="Main D."/>
            <person name="Vizzotto G."/>
            <person name="Silva H."/>
            <person name="Salamini F."/>
            <person name="Schmutz J."/>
            <person name="Morgante M."/>
            <person name="Rokhsar D.S."/>
        </authorList>
    </citation>
    <scope>NUCLEOTIDE SEQUENCE [LARGE SCALE GENOMIC DNA]</scope>
    <source>
        <strain evidence="3">cv. Nemared</strain>
    </source>
</reference>
<feature type="compositionally biased region" description="Low complexity" evidence="1">
    <location>
        <begin position="62"/>
        <end position="84"/>
    </location>
</feature>
<name>A0A251NU36_PRUPE</name>
<dbReference type="Gramene" id="ONI01865">
    <property type="protein sequence ID" value="ONI01865"/>
    <property type="gene ID" value="PRUPE_6G163500"/>
</dbReference>
<gene>
    <name evidence="2" type="ORF">PRUPE_6G163500</name>
</gene>